<proteinExistence type="inferred from homology"/>
<evidence type="ECO:0000259" key="15">
    <source>
        <dbReference type="PROSITE" id="PS50261"/>
    </source>
</evidence>
<comment type="similarity">
    <text evidence="2">Belongs to the G-protein coupled receptor 2 family. Mth subfamily.</text>
</comment>
<dbReference type="PANTHER" id="PTHR47154:SF2">
    <property type="entry name" value="G-PROTEIN COUPLED RECEPTOR MTH-RELATED"/>
    <property type="match status" value="1"/>
</dbReference>
<dbReference type="InterPro" id="IPR017981">
    <property type="entry name" value="GPCR_2-like_7TM"/>
</dbReference>
<feature type="transmembrane region" description="Helical" evidence="13">
    <location>
        <begin position="240"/>
        <end position="260"/>
    </location>
</feature>
<keyword evidence="5 14" id="KW-0732">Signal</keyword>
<evidence type="ECO:0000256" key="11">
    <source>
        <dbReference type="ARBA" id="ARBA00023180"/>
    </source>
</evidence>
<evidence type="ECO:0000256" key="14">
    <source>
        <dbReference type="SAM" id="SignalP"/>
    </source>
</evidence>
<name>A0A6P8XT11_DROAB</name>
<reference evidence="17" key="1">
    <citation type="submission" date="2025-08" db="UniProtKB">
        <authorList>
            <consortium name="RefSeq"/>
        </authorList>
    </citation>
    <scope>IDENTIFICATION</scope>
    <source>
        <strain evidence="17">15112-1751.03</strain>
        <tissue evidence="17">Whole Adult</tissue>
    </source>
</reference>
<dbReference type="PROSITE" id="PS50261">
    <property type="entry name" value="G_PROTEIN_RECEP_F2_4"/>
    <property type="match status" value="1"/>
</dbReference>
<dbReference type="GO" id="GO:0005886">
    <property type="term" value="C:plasma membrane"/>
    <property type="evidence" value="ECO:0007669"/>
    <property type="project" value="UniProtKB-SubCell"/>
</dbReference>
<keyword evidence="9" id="KW-1015">Disulfide bond</keyword>
<evidence type="ECO:0000256" key="13">
    <source>
        <dbReference type="SAM" id="Phobius"/>
    </source>
</evidence>
<feature type="chain" id="PRO_5028163094" evidence="14">
    <location>
        <begin position="21"/>
        <end position="511"/>
    </location>
</feature>
<feature type="transmembrane region" description="Helical" evidence="13">
    <location>
        <begin position="314"/>
        <end position="334"/>
    </location>
</feature>
<dbReference type="InterPro" id="IPR051384">
    <property type="entry name" value="Mth_GPCR"/>
</dbReference>
<evidence type="ECO:0000256" key="1">
    <source>
        <dbReference type="ARBA" id="ARBA00004651"/>
    </source>
</evidence>
<organism evidence="16 17">
    <name type="scientific">Drosophila albomicans</name>
    <name type="common">Fruit fly</name>
    <dbReference type="NCBI Taxonomy" id="7291"/>
    <lineage>
        <taxon>Eukaryota</taxon>
        <taxon>Metazoa</taxon>
        <taxon>Ecdysozoa</taxon>
        <taxon>Arthropoda</taxon>
        <taxon>Hexapoda</taxon>
        <taxon>Insecta</taxon>
        <taxon>Pterygota</taxon>
        <taxon>Neoptera</taxon>
        <taxon>Endopterygota</taxon>
        <taxon>Diptera</taxon>
        <taxon>Brachycera</taxon>
        <taxon>Muscomorpha</taxon>
        <taxon>Ephydroidea</taxon>
        <taxon>Drosophilidae</taxon>
        <taxon>Drosophila</taxon>
    </lineage>
</organism>
<keyword evidence="12" id="KW-0807">Transducer</keyword>
<dbReference type="Gene3D" id="2.30.160.11">
    <property type="match status" value="1"/>
</dbReference>
<keyword evidence="7" id="KW-0297">G-protein coupled receptor</keyword>
<evidence type="ECO:0000313" key="17">
    <source>
        <dbReference type="RefSeq" id="XP_034114505.1"/>
    </source>
</evidence>
<dbReference type="InterPro" id="IPR036272">
    <property type="entry name" value="Methuselah_N_sf"/>
</dbReference>
<evidence type="ECO:0000256" key="9">
    <source>
        <dbReference type="ARBA" id="ARBA00023157"/>
    </source>
</evidence>
<dbReference type="Proteomes" id="UP000515160">
    <property type="component" value="Chromosome 2R"/>
</dbReference>
<keyword evidence="11" id="KW-0325">Glycoprotein</keyword>
<keyword evidence="4 13" id="KW-0812">Transmembrane</keyword>
<dbReference type="GO" id="GO:0008528">
    <property type="term" value="F:G protein-coupled peptide receptor activity"/>
    <property type="evidence" value="ECO:0007669"/>
    <property type="project" value="TreeGrafter"/>
</dbReference>
<evidence type="ECO:0000313" key="16">
    <source>
        <dbReference type="Proteomes" id="UP000515160"/>
    </source>
</evidence>
<keyword evidence="10" id="KW-0675">Receptor</keyword>
<dbReference type="RefSeq" id="XP_034114505.1">
    <property type="nucleotide sequence ID" value="XM_034258614.2"/>
</dbReference>
<dbReference type="Pfam" id="PF06652">
    <property type="entry name" value="Methuselah_N"/>
    <property type="match status" value="1"/>
</dbReference>
<dbReference type="InterPro" id="IPR023311">
    <property type="entry name" value="Methusela_ecto_dom_2"/>
</dbReference>
<dbReference type="Gene3D" id="2.170.180.11">
    <property type="entry name" value="Methuselah ectodomain, domain 2"/>
    <property type="match status" value="1"/>
</dbReference>
<feature type="transmembrane region" description="Helical" evidence="13">
    <location>
        <begin position="437"/>
        <end position="459"/>
    </location>
</feature>
<evidence type="ECO:0000256" key="8">
    <source>
        <dbReference type="ARBA" id="ARBA00023136"/>
    </source>
</evidence>
<dbReference type="Pfam" id="PF00002">
    <property type="entry name" value="7tm_2"/>
    <property type="match status" value="1"/>
</dbReference>
<dbReference type="GeneID" id="117574701"/>
<dbReference type="CDD" id="cd00251">
    <property type="entry name" value="Mth_Ecto"/>
    <property type="match status" value="1"/>
</dbReference>
<evidence type="ECO:0000256" key="2">
    <source>
        <dbReference type="ARBA" id="ARBA00008979"/>
    </source>
</evidence>
<evidence type="ECO:0000256" key="10">
    <source>
        <dbReference type="ARBA" id="ARBA00023170"/>
    </source>
</evidence>
<keyword evidence="16" id="KW-1185">Reference proteome</keyword>
<evidence type="ECO:0000256" key="6">
    <source>
        <dbReference type="ARBA" id="ARBA00022989"/>
    </source>
</evidence>
<dbReference type="CDD" id="cd15039">
    <property type="entry name" value="7tmB3_Methuselah-like"/>
    <property type="match status" value="1"/>
</dbReference>
<dbReference type="SUPFAM" id="SSF63877">
    <property type="entry name" value="Methuselah ectodomain"/>
    <property type="match status" value="1"/>
</dbReference>
<evidence type="ECO:0000256" key="3">
    <source>
        <dbReference type="ARBA" id="ARBA00022475"/>
    </source>
</evidence>
<protein>
    <submittedName>
        <fullName evidence="17">Probable G-protein coupled receptor Mth-like 11</fullName>
    </submittedName>
</protein>
<accession>A0A6P8XT11</accession>
<feature type="transmembrane region" description="Helical" evidence="13">
    <location>
        <begin position="275"/>
        <end position="294"/>
    </location>
</feature>
<keyword evidence="6 13" id="KW-1133">Transmembrane helix</keyword>
<feature type="domain" description="G-protein coupled receptors family 2 profile 2" evidence="15">
    <location>
        <begin position="203"/>
        <end position="461"/>
    </location>
</feature>
<evidence type="ECO:0000256" key="5">
    <source>
        <dbReference type="ARBA" id="ARBA00022729"/>
    </source>
</evidence>
<comment type="subcellular location">
    <subcellularLocation>
        <location evidence="1">Cell membrane</location>
        <topology evidence="1">Multi-pass membrane protein</topology>
    </subcellularLocation>
</comment>
<feature type="signal peptide" evidence="14">
    <location>
        <begin position="1"/>
        <end position="20"/>
    </location>
</feature>
<dbReference type="InterPro" id="IPR044860">
    <property type="entry name" value="Methusela_ecto_dom_1"/>
</dbReference>
<feature type="transmembrane region" description="Helical" evidence="13">
    <location>
        <begin position="208"/>
        <end position="228"/>
    </location>
</feature>
<dbReference type="PANTHER" id="PTHR47154">
    <property type="entry name" value="G-PROTEIN COUPLED RECEPTOR MTH-RELATED"/>
    <property type="match status" value="1"/>
</dbReference>
<evidence type="ECO:0000256" key="4">
    <source>
        <dbReference type="ARBA" id="ARBA00022692"/>
    </source>
</evidence>
<dbReference type="Gene3D" id="1.20.1070.10">
    <property type="entry name" value="Rhodopsin 7-helix transmembrane proteins"/>
    <property type="match status" value="1"/>
</dbReference>
<feature type="transmembrane region" description="Helical" evidence="13">
    <location>
        <begin position="365"/>
        <end position="385"/>
    </location>
</feature>
<dbReference type="InterPro" id="IPR010596">
    <property type="entry name" value="Methuselah_N_dom"/>
</dbReference>
<dbReference type="InterPro" id="IPR000832">
    <property type="entry name" value="GPCR_2_secretin-like"/>
</dbReference>
<sequence>MKNVIRAFVILSVFIAETLGRIEKCDYLDTVDLTYSRKFENGSYLYEDIIIPKEETGEYNYQILFNGKTEIIPNHIRGCICHIKTCIRFCCNPNQTLVQDKRECGNVDQNLHYNSFLNITYNETQIKHVNVLEFMVQQHLPVPCDDHLPLNPDNPNHEWTLFEDGILLRHFDGAQLSKADYCLQPQKFQNTYRLVPHHCLIPPDLTNAYIQSVSIFFYIMVIFVYLLLPCFKGVYRQCCLCYFGCLTLTFILIVMIRFDWIKSNQVLLCKLTGYIGYYITISTFLWLLIINYDLWKTFNNIGISHGSKFYKYNIFVWGVAAVQLLLTLFADFVIGNSNWSPNVGEYFCWIDTSAWSSIIYYYGPISIYLTFNTTLFIITASKIFFQNRTNRRQLTQSDRQRNLRTLTNFGTFFRLFVIMGVFWILEIISYFGQMFDISMQIIDVISCGQGIILFIATILKRDVLKALANRLRIGNTKVKKSQSGVSTTSARMEIVLSSQPILTKGIEEPHL</sequence>
<evidence type="ECO:0000256" key="12">
    <source>
        <dbReference type="ARBA" id="ARBA00023224"/>
    </source>
</evidence>
<feature type="transmembrane region" description="Helical" evidence="13">
    <location>
        <begin position="406"/>
        <end position="425"/>
    </location>
</feature>
<gene>
    <name evidence="17" type="primary">LOC117574701</name>
</gene>
<keyword evidence="8 13" id="KW-0472">Membrane</keyword>
<dbReference type="OrthoDB" id="6134459at2759"/>
<evidence type="ECO:0000256" key="7">
    <source>
        <dbReference type="ARBA" id="ARBA00023040"/>
    </source>
</evidence>
<keyword evidence="3" id="KW-1003">Cell membrane</keyword>
<dbReference type="AlphaFoldDB" id="A0A6P8XT11"/>
<dbReference type="GO" id="GO:0007166">
    <property type="term" value="P:cell surface receptor signaling pathway"/>
    <property type="evidence" value="ECO:0007669"/>
    <property type="project" value="InterPro"/>
</dbReference>